<dbReference type="EMBL" id="CM002924">
    <property type="protein sequence ID" value="KGN58529.1"/>
    <property type="molecule type" value="Genomic_DNA"/>
</dbReference>
<organism evidence="2 3">
    <name type="scientific">Cucumis sativus</name>
    <name type="common">Cucumber</name>
    <dbReference type="NCBI Taxonomy" id="3659"/>
    <lineage>
        <taxon>Eukaryota</taxon>
        <taxon>Viridiplantae</taxon>
        <taxon>Streptophyta</taxon>
        <taxon>Embryophyta</taxon>
        <taxon>Tracheophyta</taxon>
        <taxon>Spermatophyta</taxon>
        <taxon>Magnoliopsida</taxon>
        <taxon>eudicotyledons</taxon>
        <taxon>Gunneridae</taxon>
        <taxon>Pentapetalae</taxon>
        <taxon>rosids</taxon>
        <taxon>fabids</taxon>
        <taxon>Cucurbitales</taxon>
        <taxon>Cucurbitaceae</taxon>
        <taxon>Benincaseae</taxon>
        <taxon>Cucumis</taxon>
    </lineage>
</organism>
<keyword evidence="1" id="KW-1133">Transmembrane helix</keyword>
<dbReference type="AlphaFoldDB" id="A0A0A0LC95"/>
<reference evidence="2 3" key="3">
    <citation type="journal article" date="2010" name="BMC Genomics">
        <title>Transcriptome sequencing and comparative analysis of cucumber flowers with different sex types.</title>
        <authorList>
            <person name="Guo S."/>
            <person name="Zheng Y."/>
            <person name="Joung J.G."/>
            <person name="Liu S."/>
            <person name="Zhang Z."/>
            <person name="Crasta O.R."/>
            <person name="Sobral B.W."/>
            <person name="Xu Y."/>
            <person name="Huang S."/>
            <person name="Fei Z."/>
        </authorList>
    </citation>
    <scope>NUCLEOTIDE SEQUENCE [LARGE SCALE GENOMIC DNA]</scope>
    <source>
        <strain evidence="3">cv. 9930</strain>
    </source>
</reference>
<evidence type="ECO:0000313" key="2">
    <source>
        <dbReference type="EMBL" id="KGN58529.1"/>
    </source>
</evidence>
<name>A0A0A0LC95_CUCSA</name>
<sequence>MRGHWAIWPDLPTSIDFEGVIEDTYGEFFYPFLACPDPLMNTNLSIESSMTSTTLVFSLFILLVVFLSQN</sequence>
<protein>
    <submittedName>
        <fullName evidence="2">Uncharacterized protein</fullName>
    </submittedName>
</protein>
<dbReference type="Proteomes" id="UP000029981">
    <property type="component" value="Chromosome 3"/>
</dbReference>
<reference evidence="2 3" key="1">
    <citation type="journal article" date="2009" name="Nat. Genet.">
        <title>The genome of the cucumber, Cucumis sativus L.</title>
        <authorList>
            <person name="Huang S."/>
            <person name="Li R."/>
            <person name="Zhang Z."/>
            <person name="Li L."/>
            <person name="Gu X."/>
            <person name="Fan W."/>
            <person name="Lucas W.J."/>
            <person name="Wang X."/>
            <person name="Xie B."/>
            <person name="Ni P."/>
            <person name="Ren Y."/>
            <person name="Zhu H."/>
            <person name="Li J."/>
            <person name="Lin K."/>
            <person name="Jin W."/>
            <person name="Fei Z."/>
            <person name="Li G."/>
            <person name="Staub J."/>
            <person name="Kilian A."/>
            <person name="van der Vossen E.A."/>
            <person name="Wu Y."/>
            <person name="Guo J."/>
            <person name="He J."/>
            <person name="Jia Z."/>
            <person name="Ren Y."/>
            <person name="Tian G."/>
            <person name="Lu Y."/>
            <person name="Ruan J."/>
            <person name="Qian W."/>
            <person name="Wang M."/>
            <person name="Huang Q."/>
            <person name="Li B."/>
            <person name="Xuan Z."/>
            <person name="Cao J."/>
            <person name="Asan"/>
            <person name="Wu Z."/>
            <person name="Zhang J."/>
            <person name="Cai Q."/>
            <person name="Bai Y."/>
            <person name="Zhao B."/>
            <person name="Han Y."/>
            <person name="Li Y."/>
            <person name="Li X."/>
            <person name="Wang S."/>
            <person name="Shi Q."/>
            <person name="Liu S."/>
            <person name="Cho W.K."/>
            <person name="Kim J.Y."/>
            <person name="Xu Y."/>
            <person name="Heller-Uszynska K."/>
            <person name="Miao H."/>
            <person name="Cheng Z."/>
            <person name="Zhang S."/>
            <person name="Wu J."/>
            <person name="Yang Y."/>
            <person name="Kang H."/>
            <person name="Li M."/>
            <person name="Liang H."/>
            <person name="Ren X."/>
            <person name="Shi Z."/>
            <person name="Wen M."/>
            <person name="Jian M."/>
            <person name="Yang H."/>
            <person name="Zhang G."/>
            <person name="Yang Z."/>
            <person name="Chen R."/>
            <person name="Liu S."/>
            <person name="Li J."/>
            <person name="Ma L."/>
            <person name="Liu H."/>
            <person name="Zhou Y."/>
            <person name="Zhao J."/>
            <person name="Fang X."/>
            <person name="Li G."/>
            <person name="Fang L."/>
            <person name="Li Y."/>
            <person name="Liu D."/>
            <person name="Zheng H."/>
            <person name="Zhang Y."/>
            <person name="Qin N."/>
            <person name="Li Z."/>
            <person name="Yang G."/>
            <person name="Yang S."/>
            <person name="Bolund L."/>
            <person name="Kristiansen K."/>
            <person name="Zheng H."/>
            <person name="Li S."/>
            <person name="Zhang X."/>
            <person name="Yang H."/>
            <person name="Wang J."/>
            <person name="Sun R."/>
            <person name="Zhang B."/>
            <person name="Jiang S."/>
            <person name="Wang J."/>
            <person name="Du Y."/>
            <person name="Li S."/>
        </authorList>
    </citation>
    <scope>NUCLEOTIDE SEQUENCE [LARGE SCALE GENOMIC DNA]</scope>
    <source>
        <strain evidence="3">cv. 9930</strain>
    </source>
</reference>
<dbReference type="Gramene" id="KGN58529">
    <property type="protein sequence ID" value="KGN58529"/>
    <property type="gene ID" value="Csa_3G664040"/>
</dbReference>
<keyword evidence="1" id="KW-0472">Membrane</keyword>
<reference evidence="2 3" key="2">
    <citation type="journal article" date="2009" name="PLoS ONE">
        <title>An integrated genetic and cytogenetic map of the cucumber genome.</title>
        <authorList>
            <person name="Ren Y."/>
            <person name="Zhang Z."/>
            <person name="Liu J."/>
            <person name="Staub J.E."/>
            <person name="Han Y."/>
            <person name="Cheng Z."/>
            <person name="Li X."/>
            <person name="Lu J."/>
            <person name="Miao H."/>
            <person name="Kang H."/>
            <person name="Xie B."/>
            <person name="Gu X."/>
            <person name="Wang X."/>
            <person name="Du Y."/>
            <person name="Jin W."/>
            <person name="Huang S."/>
        </authorList>
    </citation>
    <scope>NUCLEOTIDE SEQUENCE [LARGE SCALE GENOMIC DNA]</scope>
    <source>
        <strain evidence="3">cv. 9930</strain>
    </source>
</reference>
<proteinExistence type="predicted"/>
<evidence type="ECO:0000256" key="1">
    <source>
        <dbReference type="SAM" id="Phobius"/>
    </source>
</evidence>
<feature type="transmembrane region" description="Helical" evidence="1">
    <location>
        <begin position="49"/>
        <end position="67"/>
    </location>
</feature>
<accession>A0A0A0LC95</accession>
<gene>
    <name evidence="2" type="ORF">Csa_3G664040</name>
</gene>
<reference evidence="2 3" key="4">
    <citation type="journal article" date="2011" name="BMC Genomics">
        <title>RNA-Seq improves annotation of protein-coding genes in the cucumber genome.</title>
        <authorList>
            <person name="Li Z."/>
            <person name="Zhang Z."/>
            <person name="Yan P."/>
            <person name="Huang S."/>
            <person name="Fei Z."/>
            <person name="Lin K."/>
        </authorList>
    </citation>
    <scope>NUCLEOTIDE SEQUENCE [LARGE SCALE GENOMIC DNA]</scope>
    <source>
        <strain evidence="3">cv. 9930</strain>
    </source>
</reference>
<keyword evidence="3" id="KW-1185">Reference proteome</keyword>
<evidence type="ECO:0000313" key="3">
    <source>
        <dbReference type="Proteomes" id="UP000029981"/>
    </source>
</evidence>
<keyword evidence="1" id="KW-0812">Transmembrane</keyword>